<proteinExistence type="predicted"/>
<dbReference type="PANTHER" id="PTHR41521">
    <property type="match status" value="1"/>
</dbReference>
<accession>A0ABP8TCN2</accession>
<reference evidence="3" key="1">
    <citation type="journal article" date="2019" name="Int. J. Syst. Evol. Microbiol.">
        <title>The Global Catalogue of Microorganisms (GCM) 10K type strain sequencing project: providing services to taxonomists for standard genome sequencing and annotation.</title>
        <authorList>
            <consortium name="The Broad Institute Genomics Platform"/>
            <consortium name="The Broad Institute Genome Sequencing Center for Infectious Disease"/>
            <person name="Wu L."/>
            <person name="Ma J."/>
        </authorList>
    </citation>
    <scope>NUCLEOTIDE SEQUENCE [LARGE SCALE GENOMIC DNA]</scope>
    <source>
        <strain evidence="3">JCM 17938</strain>
    </source>
</reference>
<dbReference type="PANTHER" id="PTHR41521:SF4">
    <property type="entry name" value="BLR0684 PROTEIN"/>
    <property type="match status" value="1"/>
</dbReference>
<dbReference type="Gene3D" id="3.30.70.100">
    <property type="match status" value="1"/>
</dbReference>
<dbReference type="SUPFAM" id="SSF54909">
    <property type="entry name" value="Dimeric alpha+beta barrel"/>
    <property type="match status" value="1"/>
</dbReference>
<protein>
    <submittedName>
        <fullName evidence="2">DUF1330 domain-containing protein</fullName>
    </submittedName>
</protein>
<organism evidence="2 3">
    <name type="scientific">Actinoallomurus liliacearum</name>
    <dbReference type="NCBI Taxonomy" id="1080073"/>
    <lineage>
        <taxon>Bacteria</taxon>
        <taxon>Bacillati</taxon>
        <taxon>Actinomycetota</taxon>
        <taxon>Actinomycetes</taxon>
        <taxon>Streptosporangiales</taxon>
        <taxon>Thermomonosporaceae</taxon>
        <taxon>Actinoallomurus</taxon>
    </lineage>
</organism>
<dbReference type="InterPro" id="IPR011008">
    <property type="entry name" value="Dimeric_a/b-barrel"/>
</dbReference>
<keyword evidence="3" id="KW-1185">Reference proteome</keyword>
<evidence type="ECO:0000259" key="1">
    <source>
        <dbReference type="Pfam" id="PF07045"/>
    </source>
</evidence>
<evidence type="ECO:0000313" key="3">
    <source>
        <dbReference type="Proteomes" id="UP001500212"/>
    </source>
</evidence>
<evidence type="ECO:0000313" key="2">
    <source>
        <dbReference type="EMBL" id="GAA4604629.1"/>
    </source>
</evidence>
<feature type="domain" description="DUF1330" evidence="1">
    <location>
        <begin position="3"/>
        <end position="93"/>
    </location>
</feature>
<dbReference type="EMBL" id="BAABHJ010000005">
    <property type="protein sequence ID" value="GAA4604629.1"/>
    <property type="molecule type" value="Genomic_DNA"/>
</dbReference>
<gene>
    <name evidence="2" type="ORF">GCM10023195_15740</name>
</gene>
<comment type="caution">
    <text evidence="2">The sequence shown here is derived from an EMBL/GenBank/DDBJ whole genome shotgun (WGS) entry which is preliminary data.</text>
</comment>
<dbReference type="RefSeq" id="WP_345350642.1">
    <property type="nucleotide sequence ID" value="NZ_BAABHJ010000005.1"/>
</dbReference>
<dbReference type="Pfam" id="PF07045">
    <property type="entry name" value="DUF1330"/>
    <property type="match status" value="1"/>
</dbReference>
<dbReference type="InterPro" id="IPR010753">
    <property type="entry name" value="DUF1330"/>
</dbReference>
<sequence>MAGYAIGHLHDVGPGIVEYLERIDATLEPYGGRFIIHGAKPDVREGDWSGDLIVIEFPDLQAAQAWYGSAAYREIIPLRADNSRGVILLIDGVDRDHRATDVLA</sequence>
<dbReference type="Proteomes" id="UP001500212">
    <property type="component" value="Unassembled WGS sequence"/>
</dbReference>
<name>A0ABP8TCN2_9ACTN</name>